<dbReference type="Proteomes" id="UP000275076">
    <property type="component" value="Unassembled WGS sequence"/>
</dbReference>
<reference evidence="13 14" key="1">
    <citation type="submission" date="2018-10" db="EMBL/GenBank/DDBJ databases">
        <title>Draft genome sequence of Bacillus salarius IM0101, isolated from a hypersaline soil in Inner Mongolia, China.</title>
        <authorList>
            <person name="Yamprayoonswat W."/>
            <person name="Boonvisut S."/>
            <person name="Jumpathong W."/>
            <person name="Sittihan S."/>
            <person name="Ruangsuj P."/>
            <person name="Wanthongcharoen S."/>
            <person name="Thongpramul N."/>
            <person name="Pimmason S."/>
            <person name="Yu B."/>
            <person name="Yasawong M."/>
        </authorList>
    </citation>
    <scope>NUCLEOTIDE SEQUENCE [LARGE SCALE GENOMIC DNA]</scope>
    <source>
        <strain evidence="13 14">IM0101</strain>
    </source>
</reference>
<dbReference type="SUPFAM" id="SSF58104">
    <property type="entry name" value="Methyl-accepting chemotaxis protein (MCP) signaling domain"/>
    <property type="match status" value="1"/>
</dbReference>
<evidence type="ECO:0000256" key="5">
    <source>
        <dbReference type="ARBA" id="ARBA00022475"/>
    </source>
</evidence>
<dbReference type="CDD" id="cd06225">
    <property type="entry name" value="HAMP"/>
    <property type="match status" value="1"/>
</dbReference>
<feature type="compositionally biased region" description="Low complexity" evidence="10">
    <location>
        <begin position="387"/>
        <end position="401"/>
    </location>
</feature>
<feature type="non-terminal residue" evidence="13">
    <location>
        <position position="507"/>
    </location>
</feature>
<dbReference type="RefSeq" id="WP_185819632.1">
    <property type="nucleotide sequence ID" value="NZ_RBVX01000010.1"/>
</dbReference>
<proteinExistence type="predicted"/>
<keyword evidence="8" id="KW-0418">Kinase</keyword>
<dbReference type="SUPFAM" id="SSF103190">
    <property type="entry name" value="Sensory domain-like"/>
    <property type="match status" value="1"/>
</dbReference>
<organism evidence="13 14">
    <name type="scientific">Salibacterium salarium</name>
    <dbReference type="NCBI Taxonomy" id="284579"/>
    <lineage>
        <taxon>Bacteria</taxon>
        <taxon>Bacillati</taxon>
        <taxon>Bacillota</taxon>
        <taxon>Bacilli</taxon>
        <taxon>Bacillales</taxon>
        <taxon>Bacillaceae</taxon>
    </lineage>
</organism>
<evidence type="ECO:0000313" key="13">
    <source>
        <dbReference type="EMBL" id="RSL33011.1"/>
    </source>
</evidence>
<dbReference type="CDD" id="cd12912">
    <property type="entry name" value="PDC2_MCP_like"/>
    <property type="match status" value="1"/>
</dbReference>
<feature type="domain" description="HAMP" evidence="12">
    <location>
        <begin position="321"/>
        <end position="373"/>
    </location>
</feature>
<keyword evidence="7" id="KW-0808">Transferase</keyword>
<dbReference type="Pfam" id="PF00672">
    <property type="entry name" value="HAMP"/>
    <property type="match status" value="1"/>
</dbReference>
<dbReference type="SMART" id="SM00304">
    <property type="entry name" value="HAMP"/>
    <property type="match status" value="1"/>
</dbReference>
<evidence type="ECO:0000259" key="12">
    <source>
        <dbReference type="PROSITE" id="PS50885"/>
    </source>
</evidence>
<comment type="catalytic activity">
    <reaction evidence="1">
        <text>ATP + protein L-histidine = ADP + protein N-phospho-L-histidine.</text>
        <dbReference type="EC" id="2.7.13.3"/>
    </reaction>
</comment>
<evidence type="ECO:0000313" key="14">
    <source>
        <dbReference type="Proteomes" id="UP000275076"/>
    </source>
</evidence>
<dbReference type="GO" id="GO:0000155">
    <property type="term" value="F:phosphorelay sensor kinase activity"/>
    <property type="evidence" value="ECO:0007669"/>
    <property type="project" value="TreeGrafter"/>
</dbReference>
<evidence type="ECO:0000256" key="9">
    <source>
        <dbReference type="ARBA" id="ARBA00023136"/>
    </source>
</evidence>
<evidence type="ECO:0000256" key="6">
    <source>
        <dbReference type="ARBA" id="ARBA00022553"/>
    </source>
</evidence>
<evidence type="ECO:0000256" key="1">
    <source>
        <dbReference type="ARBA" id="ARBA00000085"/>
    </source>
</evidence>
<keyword evidence="14" id="KW-1185">Reference proteome</keyword>
<protein>
    <recommendedName>
        <fullName evidence="4">histidine kinase</fullName>
        <ecNumber evidence="4">2.7.13.3</ecNumber>
    </recommendedName>
</protein>
<gene>
    <name evidence="13" type="ORF">D7Z54_11895</name>
</gene>
<evidence type="ECO:0000256" key="11">
    <source>
        <dbReference type="SAM" id="Phobius"/>
    </source>
</evidence>
<evidence type="ECO:0000256" key="10">
    <source>
        <dbReference type="SAM" id="MobiDB-lite"/>
    </source>
</evidence>
<evidence type="ECO:0000256" key="3">
    <source>
        <dbReference type="ARBA" id="ARBA00004236"/>
    </source>
</evidence>
<dbReference type="PANTHER" id="PTHR45528:SF10">
    <property type="entry name" value="METHYL-ACCEPTING CHEMOTAXIS PROTEIN"/>
    <property type="match status" value="1"/>
</dbReference>
<dbReference type="Gene3D" id="1.10.287.950">
    <property type="entry name" value="Methyl-accepting chemotaxis protein"/>
    <property type="match status" value="1"/>
</dbReference>
<dbReference type="InterPro" id="IPR050398">
    <property type="entry name" value="HssS/ArlS-like"/>
</dbReference>
<sequence length="507" mass="56167">MKGNMTLRKKMLAIFIPLVLISGATISVVSYFITKDDLEAALEENMTTTSAELTEATERRLVGHERIVDNLSALLSSQATNLEKEEMGDVLENTIWNNEDTLGAGVWFEPYEYDEDEEYIGPYVYKDGEESIYTETYEDPDYDYRSWDWYTIGMESDGETVWTEPYYDEEMGHTMFTASAPFMNDAGETIGVVTSGVDLTTLQNHIIESDMNGSGYAFLTADSGQYIAHPNRDKVMTANVSDEDEFGESFANKEEEIRTMSYDGQDHLVYQQTLPTTGWTLSLAVPESELYAPLNKLLTQLIIYTIVIAGIGSIIIFIFSGRLTRHINTLKEKMGQVSEGDLTVNTSINSNDEIGVLGSQFNKMTQDMNELLQSMGTTVFQLRDSSEQLSATSEETTASSQDINKAIRDVAESATSMSGQTEETNNAAADLASSIENITTKVGTMNDMSDKQEADHKDGMTQMDNLQIASETASTQTEKASSTVNELSSHVQNIETVLANIEGISEQ</sequence>
<dbReference type="CDD" id="cd12913">
    <property type="entry name" value="PDC1_MCP_like"/>
    <property type="match status" value="1"/>
</dbReference>
<dbReference type="GO" id="GO:0005886">
    <property type="term" value="C:plasma membrane"/>
    <property type="evidence" value="ECO:0007669"/>
    <property type="project" value="UniProtKB-SubCell"/>
</dbReference>
<dbReference type="PANTHER" id="PTHR45528">
    <property type="entry name" value="SENSOR HISTIDINE KINASE CPXA"/>
    <property type="match status" value="1"/>
</dbReference>
<keyword evidence="9 11" id="KW-0472">Membrane</keyword>
<evidence type="ECO:0000256" key="8">
    <source>
        <dbReference type="ARBA" id="ARBA00022777"/>
    </source>
</evidence>
<comment type="subcellular location">
    <subcellularLocation>
        <location evidence="3">Cell membrane</location>
    </subcellularLocation>
    <subcellularLocation>
        <location evidence="2">Membrane</location>
        <topology evidence="2">Multi-pass membrane protein</topology>
    </subcellularLocation>
</comment>
<keyword evidence="11" id="KW-0812">Transmembrane</keyword>
<dbReference type="EC" id="2.7.13.3" evidence="4"/>
<feature type="transmembrane region" description="Helical" evidence="11">
    <location>
        <begin position="12"/>
        <end position="33"/>
    </location>
</feature>
<keyword evidence="5" id="KW-1003">Cell membrane</keyword>
<dbReference type="InterPro" id="IPR029151">
    <property type="entry name" value="Sensor-like_sf"/>
</dbReference>
<feature type="region of interest" description="Disordered" evidence="10">
    <location>
        <begin position="385"/>
        <end position="404"/>
    </location>
</feature>
<keyword evidence="6" id="KW-0597">Phosphoprotein</keyword>
<dbReference type="Gene3D" id="3.30.450.20">
    <property type="entry name" value="PAS domain"/>
    <property type="match status" value="2"/>
</dbReference>
<dbReference type="Pfam" id="PF22673">
    <property type="entry name" value="MCP-like_PDC_1"/>
    <property type="match status" value="1"/>
</dbReference>
<accession>A0A3R9QTD4</accession>
<evidence type="ECO:0000256" key="4">
    <source>
        <dbReference type="ARBA" id="ARBA00012438"/>
    </source>
</evidence>
<dbReference type="AlphaFoldDB" id="A0A3R9QTD4"/>
<evidence type="ECO:0000256" key="7">
    <source>
        <dbReference type="ARBA" id="ARBA00022679"/>
    </source>
</evidence>
<name>A0A3R9QTD4_9BACI</name>
<evidence type="ECO:0000256" key="2">
    <source>
        <dbReference type="ARBA" id="ARBA00004141"/>
    </source>
</evidence>
<dbReference type="InterPro" id="IPR003660">
    <property type="entry name" value="HAMP_dom"/>
</dbReference>
<comment type="caution">
    <text evidence="13">The sequence shown here is derived from an EMBL/GenBank/DDBJ whole genome shotgun (WGS) entry which is preliminary data.</text>
</comment>
<keyword evidence="11" id="KW-1133">Transmembrane helix</keyword>
<dbReference type="Gene3D" id="6.10.340.10">
    <property type="match status" value="1"/>
</dbReference>
<dbReference type="EMBL" id="RBVX01000010">
    <property type="protein sequence ID" value="RSL33011.1"/>
    <property type="molecule type" value="Genomic_DNA"/>
</dbReference>
<dbReference type="PROSITE" id="PS50885">
    <property type="entry name" value="HAMP"/>
    <property type="match status" value="1"/>
</dbReference>
<feature type="transmembrane region" description="Helical" evidence="11">
    <location>
        <begin position="301"/>
        <end position="324"/>
    </location>
</feature>